<organism evidence="1">
    <name type="scientific">bioreactor metagenome</name>
    <dbReference type="NCBI Taxonomy" id="1076179"/>
    <lineage>
        <taxon>unclassified sequences</taxon>
        <taxon>metagenomes</taxon>
        <taxon>ecological metagenomes</taxon>
    </lineage>
</organism>
<dbReference type="EMBL" id="VSSQ01002902">
    <property type="protein sequence ID" value="MPM18005.1"/>
    <property type="molecule type" value="Genomic_DNA"/>
</dbReference>
<dbReference type="AlphaFoldDB" id="A0A644XPE1"/>
<sequence length="224" mass="24171">MSLEEGHVLGCGAACGKTGGGFDIVRPGFGDDFAHFDFFFLGKQAGLYDDLQNTPGAALFQGADLFQHSIPPLFLHHTDIDDHINLVGAVPDGFLGFKDLDCGGLVAVGESDDGTDFKIVPNIILSPLHKGRRDAHRGSAVGNAVVAELFDLEPGGLLFQQGMIAFGEDVLSIHGNDPFHISQLLCHKRGAFRDVWHHRRFRPQGGSRLRHKPGITAVSDCYTA</sequence>
<evidence type="ECO:0000313" key="1">
    <source>
        <dbReference type="EMBL" id="MPM18005.1"/>
    </source>
</evidence>
<gene>
    <name evidence="1" type="ORF">SDC9_64406</name>
</gene>
<reference evidence="1" key="1">
    <citation type="submission" date="2019-08" db="EMBL/GenBank/DDBJ databases">
        <authorList>
            <person name="Kucharzyk K."/>
            <person name="Murdoch R.W."/>
            <person name="Higgins S."/>
            <person name="Loffler F."/>
        </authorList>
    </citation>
    <scope>NUCLEOTIDE SEQUENCE</scope>
</reference>
<comment type="caution">
    <text evidence="1">The sequence shown here is derived from an EMBL/GenBank/DDBJ whole genome shotgun (WGS) entry which is preliminary data.</text>
</comment>
<proteinExistence type="predicted"/>
<protein>
    <submittedName>
        <fullName evidence="1">Uncharacterized protein</fullName>
    </submittedName>
</protein>
<name>A0A644XPE1_9ZZZZ</name>
<accession>A0A644XPE1</accession>